<dbReference type="EMBL" id="WIVE01000028">
    <property type="protein sequence ID" value="MQX36912.1"/>
    <property type="molecule type" value="Genomic_DNA"/>
</dbReference>
<evidence type="ECO:0000259" key="11">
    <source>
        <dbReference type="SMART" id="SM00382"/>
    </source>
</evidence>
<keyword evidence="7 9" id="KW-0067">ATP-binding</keyword>
<dbReference type="Gene3D" id="1.20.1050.90">
    <property type="entry name" value="RecF/RecN/SMC, N-terminal domain"/>
    <property type="match status" value="1"/>
</dbReference>
<dbReference type="GO" id="GO:0006260">
    <property type="term" value="P:DNA replication"/>
    <property type="evidence" value="ECO:0007669"/>
    <property type="project" value="UniProtKB-UniRule"/>
</dbReference>
<dbReference type="NCBIfam" id="TIGR00611">
    <property type="entry name" value="recf"/>
    <property type="match status" value="1"/>
</dbReference>
<evidence type="ECO:0000256" key="4">
    <source>
        <dbReference type="ARBA" id="ARBA00022490"/>
    </source>
</evidence>
<reference evidence="12 13" key="1">
    <citation type="submission" date="2019-10" db="EMBL/GenBank/DDBJ databases">
        <title>Draft whole-genome sequence of the purple nonsulfur photosynthetic bacterium Roseospira navarrensis DSM 15114.</title>
        <authorList>
            <person name="Kyndt J.A."/>
            <person name="Meyer T.E."/>
        </authorList>
    </citation>
    <scope>NUCLEOTIDE SEQUENCE [LARGE SCALE GENOMIC DNA]</scope>
    <source>
        <strain evidence="12 13">DSM 15114</strain>
    </source>
</reference>
<feature type="binding site" evidence="9">
    <location>
        <begin position="53"/>
        <end position="60"/>
    </location>
    <ligand>
        <name>ATP</name>
        <dbReference type="ChEBI" id="CHEBI:30616"/>
    </ligand>
</feature>
<proteinExistence type="inferred from homology"/>
<keyword evidence="4 9" id="KW-0963">Cytoplasm</keyword>
<evidence type="ECO:0000256" key="3">
    <source>
        <dbReference type="ARBA" id="ARBA00020170"/>
    </source>
</evidence>
<dbReference type="InterPro" id="IPR042174">
    <property type="entry name" value="RecF_2"/>
</dbReference>
<comment type="function">
    <text evidence="9 10">The RecF protein is involved in DNA metabolism; it is required for DNA replication and normal SOS inducibility. RecF binds preferentially to single-stranded, linear DNA. It also seems to bind ATP.</text>
</comment>
<feature type="domain" description="AAA+ ATPase" evidence="11">
    <location>
        <begin position="45"/>
        <end position="392"/>
    </location>
</feature>
<dbReference type="Proteomes" id="UP000434582">
    <property type="component" value="Unassembled WGS sequence"/>
</dbReference>
<dbReference type="InterPro" id="IPR003593">
    <property type="entry name" value="AAA+_ATPase"/>
</dbReference>
<keyword evidence="9 10" id="KW-0742">SOS response</keyword>
<dbReference type="GO" id="GO:0009432">
    <property type="term" value="P:SOS response"/>
    <property type="evidence" value="ECO:0007669"/>
    <property type="project" value="UniProtKB-UniRule"/>
</dbReference>
<dbReference type="GO" id="GO:0006302">
    <property type="term" value="P:double-strand break repair"/>
    <property type="evidence" value="ECO:0007669"/>
    <property type="project" value="TreeGrafter"/>
</dbReference>
<keyword evidence="8 9" id="KW-0238">DNA-binding</keyword>
<keyword evidence="13" id="KW-1185">Reference proteome</keyword>
<evidence type="ECO:0000256" key="7">
    <source>
        <dbReference type="ARBA" id="ARBA00022840"/>
    </source>
</evidence>
<dbReference type="Gene3D" id="3.40.50.300">
    <property type="entry name" value="P-loop containing nucleotide triphosphate hydrolases"/>
    <property type="match status" value="1"/>
</dbReference>
<dbReference type="OrthoDB" id="9803889at2"/>
<dbReference type="InterPro" id="IPR001238">
    <property type="entry name" value="DNA-binding_RecF"/>
</dbReference>
<comment type="similarity">
    <text evidence="2 9 10">Belongs to the RecF family.</text>
</comment>
<dbReference type="PROSITE" id="PS00617">
    <property type="entry name" value="RECF_1"/>
    <property type="match status" value="1"/>
</dbReference>
<comment type="caution">
    <text evidence="12">The sequence shown here is derived from an EMBL/GenBank/DDBJ whole genome shotgun (WGS) entry which is preliminary data.</text>
</comment>
<dbReference type="RefSeq" id="WP_153343857.1">
    <property type="nucleotide sequence ID" value="NZ_WIVE01000028.1"/>
</dbReference>
<dbReference type="PROSITE" id="PS00618">
    <property type="entry name" value="RECF_2"/>
    <property type="match status" value="1"/>
</dbReference>
<evidence type="ECO:0000313" key="12">
    <source>
        <dbReference type="EMBL" id="MQX36912.1"/>
    </source>
</evidence>
<organism evidence="12 13">
    <name type="scientific">Roseospira navarrensis</name>
    <dbReference type="NCBI Taxonomy" id="140058"/>
    <lineage>
        <taxon>Bacteria</taxon>
        <taxon>Pseudomonadati</taxon>
        <taxon>Pseudomonadota</taxon>
        <taxon>Alphaproteobacteria</taxon>
        <taxon>Rhodospirillales</taxon>
        <taxon>Rhodospirillaceae</taxon>
        <taxon>Roseospira</taxon>
    </lineage>
</organism>
<dbReference type="GO" id="GO:0005737">
    <property type="term" value="C:cytoplasm"/>
    <property type="evidence" value="ECO:0007669"/>
    <property type="project" value="UniProtKB-SubCell"/>
</dbReference>
<gene>
    <name evidence="9 12" type="primary">recF</name>
    <name evidence="12" type="ORF">GHC57_10330</name>
</gene>
<dbReference type="InterPro" id="IPR003395">
    <property type="entry name" value="RecF/RecN/SMC_N"/>
</dbReference>
<dbReference type="InterPro" id="IPR027417">
    <property type="entry name" value="P-loop_NTPase"/>
</dbReference>
<evidence type="ECO:0000256" key="9">
    <source>
        <dbReference type="HAMAP-Rule" id="MF_00365"/>
    </source>
</evidence>
<evidence type="ECO:0000256" key="5">
    <source>
        <dbReference type="ARBA" id="ARBA00022705"/>
    </source>
</evidence>
<dbReference type="SMART" id="SM00382">
    <property type="entry name" value="AAA"/>
    <property type="match status" value="1"/>
</dbReference>
<dbReference type="PANTHER" id="PTHR32182:SF0">
    <property type="entry name" value="DNA REPLICATION AND REPAIR PROTEIN RECF"/>
    <property type="match status" value="1"/>
</dbReference>
<dbReference type="InterPro" id="IPR018078">
    <property type="entry name" value="DNA-binding_RecF_CS"/>
</dbReference>
<keyword evidence="9 10" id="KW-0234">DNA repair</keyword>
<sequence length="398" mass="41357">MAPAGPPPYRFAANASPPVTAALPAVRRLTLTDFRCYDWLRLDVEPSSVVLTGPNGAGKTNVLEALSLLTPGRGLRTARLGEITRHGAASGAWAVAATLDTDSGPVTLGSGLVGGAEGAGGPDRRVVRVNGETARGQTELGRHVGALWLVPAMDGLFRDGASGRRRFLDRLVQALDPDHAGRCAAHAHALRERSRLLREGRGTSSWLDALEDTLARYGVAIAAARQDLVGRLSAALAEAVGPFPRATMTLDGAVETALARRPALAVEDWLRDSMAATRASDADGGGGTAIGPHRTDLLVRHAGRDLPAAQCSTGEQKAVLIALILAHARVVATARGGAPLLLLDEVVAHLDAERRAALAATLAGLGAQAWLTGTDVALFESFAGQAQFLRLADGNLVD</sequence>
<evidence type="ECO:0000256" key="8">
    <source>
        <dbReference type="ARBA" id="ARBA00023125"/>
    </source>
</evidence>
<keyword evidence="6 9" id="KW-0547">Nucleotide-binding</keyword>
<dbReference type="Pfam" id="PF02463">
    <property type="entry name" value="SMC_N"/>
    <property type="match status" value="1"/>
</dbReference>
<keyword evidence="9 10" id="KW-0227">DNA damage</keyword>
<dbReference type="PANTHER" id="PTHR32182">
    <property type="entry name" value="DNA REPLICATION AND REPAIR PROTEIN RECF"/>
    <property type="match status" value="1"/>
</dbReference>
<name>A0A7X1ZEP0_9PROT</name>
<dbReference type="GO" id="GO:0000731">
    <property type="term" value="P:DNA synthesis involved in DNA repair"/>
    <property type="evidence" value="ECO:0007669"/>
    <property type="project" value="TreeGrafter"/>
</dbReference>
<dbReference type="GO" id="GO:0003697">
    <property type="term" value="F:single-stranded DNA binding"/>
    <property type="evidence" value="ECO:0007669"/>
    <property type="project" value="UniProtKB-UniRule"/>
</dbReference>
<evidence type="ECO:0000313" key="13">
    <source>
        <dbReference type="Proteomes" id="UP000434582"/>
    </source>
</evidence>
<dbReference type="GO" id="GO:0005524">
    <property type="term" value="F:ATP binding"/>
    <property type="evidence" value="ECO:0007669"/>
    <property type="project" value="UniProtKB-UniRule"/>
</dbReference>
<evidence type="ECO:0000256" key="1">
    <source>
        <dbReference type="ARBA" id="ARBA00004496"/>
    </source>
</evidence>
<dbReference type="HAMAP" id="MF_00365">
    <property type="entry name" value="RecF"/>
    <property type="match status" value="1"/>
</dbReference>
<keyword evidence="5 9" id="KW-0235">DNA replication</keyword>
<protein>
    <recommendedName>
        <fullName evidence="3 9">DNA replication and repair protein RecF</fullName>
    </recommendedName>
</protein>
<dbReference type="AlphaFoldDB" id="A0A7X1ZEP0"/>
<evidence type="ECO:0000256" key="2">
    <source>
        <dbReference type="ARBA" id="ARBA00008016"/>
    </source>
</evidence>
<evidence type="ECO:0000256" key="10">
    <source>
        <dbReference type="RuleBase" id="RU000578"/>
    </source>
</evidence>
<dbReference type="SUPFAM" id="SSF52540">
    <property type="entry name" value="P-loop containing nucleoside triphosphate hydrolases"/>
    <property type="match status" value="1"/>
</dbReference>
<comment type="subcellular location">
    <subcellularLocation>
        <location evidence="1 9 10">Cytoplasm</location>
    </subcellularLocation>
</comment>
<evidence type="ECO:0000256" key="6">
    <source>
        <dbReference type="ARBA" id="ARBA00022741"/>
    </source>
</evidence>
<accession>A0A7X1ZEP0</accession>